<name>A0A5B0MN86_PUCGR</name>
<dbReference type="AlphaFoldDB" id="A0A5B0MN86"/>
<organism evidence="1 2">
    <name type="scientific">Puccinia graminis f. sp. tritici</name>
    <dbReference type="NCBI Taxonomy" id="56615"/>
    <lineage>
        <taxon>Eukaryota</taxon>
        <taxon>Fungi</taxon>
        <taxon>Dikarya</taxon>
        <taxon>Basidiomycota</taxon>
        <taxon>Pucciniomycotina</taxon>
        <taxon>Pucciniomycetes</taxon>
        <taxon>Pucciniales</taxon>
        <taxon>Pucciniaceae</taxon>
        <taxon>Puccinia</taxon>
    </lineage>
</organism>
<protein>
    <submittedName>
        <fullName evidence="1">Uncharacterized protein</fullName>
    </submittedName>
</protein>
<gene>
    <name evidence="1" type="ORF">PGT21_009613</name>
</gene>
<dbReference type="Proteomes" id="UP000324748">
    <property type="component" value="Unassembled WGS sequence"/>
</dbReference>
<sequence>MHFTSKIVEENVLNFSHILWFINLRLLRNLGILPMEGYLKHNLDVYDWIIDDLYNQEKNISMRNKFDKSNIVNFATSVLTSETSNEGIYLLGHSFGGFQTSYGAISDKQLLISKLAVELLAVYYQQTNSEKWKEVFKNETLFLSYLGKIQTNHIRSLRSYYQSKMNTLQPLEIIPWKGQLKKSNKTKTSHRVYFGKTKFKMDLSRFVKDVPTYTSEGRVDEFSMYDSREKIVFKSWDSISKVHGINNLMKEKVEKLDLNVLLSQIQMFSQNGLIKLINQHKLNTTFSEEDILTRLEDFAKLIWVLNSALIGTLGHEEEDQIYLQEQNNLQKELFSILNEAKLSVDESSSSISSTKGKSDLRKRIGIQNLIFSSLCCDHQRMDYVDVIGQDKPNFEDHEYHHPDIMKSRAAIDFLCYFYQKENHVKWFTVFQNKKYFHKSIVRMKVRLNSGANLKNFKSINLPKIKLIKLIPWRNPFSLTAGDQRATLTFEFQTKRKY</sequence>
<evidence type="ECO:0000313" key="2">
    <source>
        <dbReference type="Proteomes" id="UP000324748"/>
    </source>
</evidence>
<dbReference type="OrthoDB" id="2496723at2759"/>
<accession>A0A5B0MN86</accession>
<keyword evidence="2" id="KW-1185">Reference proteome</keyword>
<reference evidence="1 2" key="1">
    <citation type="submission" date="2019-05" db="EMBL/GenBank/DDBJ databases">
        <title>Emergence of the Ug99 lineage of the wheat stem rust pathogen through somatic hybridization.</title>
        <authorList>
            <person name="Li F."/>
            <person name="Upadhyaya N.M."/>
            <person name="Sperschneider J."/>
            <person name="Matny O."/>
            <person name="Nguyen-Phuc H."/>
            <person name="Mago R."/>
            <person name="Raley C."/>
            <person name="Miller M.E."/>
            <person name="Silverstein K.A.T."/>
            <person name="Henningsen E."/>
            <person name="Hirsch C.D."/>
            <person name="Visser B."/>
            <person name="Pretorius Z.A."/>
            <person name="Steffenson B.J."/>
            <person name="Schwessinger B."/>
            <person name="Dodds P.N."/>
            <person name="Figueroa M."/>
        </authorList>
    </citation>
    <scope>NUCLEOTIDE SEQUENCE [LARGE SCALE GENOMIC DNA]</scope>
    <source>
        <strain evidence="1">21-0</strain>
    </source>
</reference>
<comment type="caution">
    <text evidence="1">The sequence shown here is derived from an EMBL/GenBank/DDBJ whole genome shotgun (WGS) entry which is preliminary data.</text>
</comment>
<evidence type="ECO:0000313" key="1">
    <source>
        <dbReference type="EMBL" id="KAA1077476.1"/>
    </source>
</evidence>
<proteinExistence type="predicted"/>
<dbReference type="EMBL" id="VSWC01000144">
    <property type="protein sequence ID" value="KAA1077476.1"/>
    <property type="molecule type" value="Genomic_DNA"/>
</dbReference>